<proteinExistence type="inferred from homology"/>
<evidence type="ECO:0000313" key="8">
    <source>
        <dbReference type="EMBL" id="RZS78500.1"/>
    </source>
</evidence>
<dbReference type="InterPro" id="IPR051473">
    <property type="entry name" value="P2Ox-like"/>
</dbReference>
<feature type="domain" description="Glucose-methanol-choline oxidoreductase C-terminal" evidence="7">
    <location>
        <begin position="413"/>
        <end position="538"/>
    </location>
</feature>
<dbReference type="Pfam" id="PF01266">
    <property type="entry name" value="DAO"/>
    <property type="match status" value="1"/>
</dbReference>
<dbReference type="GO" id="GO:0016614">
    <property type="term" value="F:oxidoreductase activity, acting on CH-OH group of donors"/>
    <property type="evidence" value="ECO:0007669"/>
    <property type="project" value="InterPro"/>
</dbReference>
<dbReference type="InterPro" id="IPR007867">
    <property type="entry name" value="GMC_OxRtase_C"/>
</dbReference>
<evidence type="ECO:0000259" key="6">
    <source>
        <dbReference type="Pfam" id="PF01266"/>
    </source>
</evidence>
<dbReference type="OrthoDB" id="9787779at2"/>
<dbReference type="EMBL" id="SGXC01000003">
    <property type="protein sequence ID" value="RZS78500.1"/>
    <property type="molecule type" value="Genomic_DNA"/>
</dbReference>
<keyword evidence="5" id="KW-0560">Oxidoreductase</keyword>
<dbReference type="Pfam" id="PF05199">
    <property type="entry name" value="GMC_oxred_C"/>
    <property type="match status" value="1"/>
</dbReference>
<sequence length="561" mass="61511">MLLDANALPQDARLHADICIVGAGAAGIAMALSLADSGLDVVVLEAGGQEPEPRTQALYEGTVEDAALHSPLDRYRQRQLGGSTTIWGGRCMPLDPIDFEARPYIAGSGWPLGPEDLAPYYPAANAWCEAGDYAYTMAEAFAEPRRPMLEGFDESHFSTQTLERFSCPTNFGGRYLGRLRAAPDLRVVLHANVTRLELDEAGEAIRHVEFKTLDGKAFAVSADSVVLAAGGLEVVRLLLNSPGRTGRGVGNAHDVVGRYYMCHLAGTIGSLVLAPPHRAWHGYDVADDGTYCRRRLALRPDVQREQGIGNFVARLHHPRITDPAHGTAILSLLFLARAFVPYEYAKRLHGDERVSVGGWLRHAFNVLRGAPSVAGFLWHWLRDRTLAARKFPSIIVYPRTQRYSLDFHAEQEPNRESRVSLGTSVDELGMRRLHVDWHYTRQDVATVQKSLALLAADVRDSGIGEFDYDPGEVEREMTRYGAYGGHHIGTARMGDDPRTSVVDRNCRVHEVRNLYVAGAAVFPTSSQANPTLTLVALALRLARHLQIRHAGGEPADPGSPA</sequence>
<dbReference type="PANTHER" id="PTHR42784">
    <property type="entry name" value="PYRANOSE 2-OXIDASE"/>
    <property type="match status" value="1"/>
</dbReference>
<name>A0A4Q7N8V0_9BURK</name>
<dbReference type="Gene3D" id="3.50.50.60">
    <property type="entry name" value="FAD/NAD(P)-binding domain"/>
    <property type="match status" value="2"/>
</dbReference>
<organism evidence="8 9">
    <name type="scientific">Pigmentiphaga kullae</name>
    <dbReference type="NCBI Taxonomy" id="151784"/>
    <lineage>
        <taxon>Bacteria</taxon>
        <taxon>Pseudomonadati</taxon>
        <taxon>Pseudomonadota</taxon>
        <taxon>Betaproteobacteria</taxon>
        <taxon>Burkholderiales</taxon>
        <taxon>Alcaligenaceae</taxon>
        <taxon>Pigmentiphaga</taxon>
    </lineage>
</organism>
<evidence type="ECO:0000313" key="9">
    <source>
        <dbReference type="Proteomes" id="UP000292445"/>
    </source>
</evidence>
<evidence type="ECO:0000256" key="4">
    <source>
        <dbReference type="ARBA" id="ARBA00022827"/>
    </source>
</evidence>
<evidence type="ECO:0000256" key="1">
    <source>
        <dbReference type="ARBA" id="ARBA00001974"/>
    </source>
</evidence>
<feature type="domain" description="FAD dependent oxidoreductase" evidence="6">
    <location>
        <begin position="17"/>
        <end position="294"/>
    </location>
</feature>
<dbReference type="InterPro" id="IPR036188">
    <property type="entry name" value="FAD/NAD-bd_sf"/>
</dbReference>
<dbReference type="InterPro" id="IPR006076">
    <property type="entry name" value="FAD-dep_OxRdtase"/>
</dbReference>
<dbReference type="RefSeq" id="WP_130361289.1">
    <property type="nucleotide sequence ID" value="NZ_SGXC01000003.1"/>
</dbReference>
<dbReference type="PANTHER" id="PTHR42784:SF1">
    <property type="entry name" value="PYRANOSE 2-OXIDASE"/>
    <property type="match status" value="1"/>
</dbReference>
<reference evidence="8 9" key="1">
    <citation type="submission" date="2019-02" db="EMBL/GenBank/DDBJ databases">
        <title>Genomic Encyclopedia of Type Strains, Phase IV (KMG-IV): sequencing the most valuable type-strain genomes for metagenomic binning, comparative biology and taxonomic classification.</title>
        <authorList>
            <person name="Goeker M."/>
        </authorList>
    </citation>
    <scope>NUCLEOTIDE SEQUENCE [LARGE SCALE GENOMIC DNA]</scope>
    <source>
        <strain evidence="8 9">K24</strain>
    </source>
</reference>
<accession>A0A4Q7N8V0</accession>
<comment type="caution">
    <text evidence="8">The sequence shown here is derived from an EMBL/GenBank/DDBJ whole genome shotgun (WGS) entry which is preliminary data.</text>
</comment>
<dbReference type="Proteomes" id="UP000292445">
    <property type="component" value="Unassembled WGS sequence"/>
</dbReference>
<comment type="similarity">
    <text evidence="2">Belongs to the GMC oxidoreductase family.</text>
</comment>
<keyword evidence="3" id="KW-0285">Flavoprotein</keyword>
<comment type="cofactor">
    <cofactor evidence="1">
        <name>FAD</name>
        <dbReference type="ChEBI" id="CHEBI:57692"/>
    </cofactor>
</comment>
<gene>
    <name evidence="8" type="ORF">EV675_5150</name>
</gene>
<evidence type="ECO:0000256" key="5">
    <source>
        <dbReference type="ARBA" id="ARBA00023002"/>
    </source>
</evidence>
<evidence type="ECO:0000259" key="7">
    <source>
        <dbReference type="Pfam" id="PF05199"/>
    </source>
</evidence>
<dbReference type="AlphaFoldDB" id="A0A4Q7N8V0"/>
<dbReference type="SUPFAM" id="SSF51905">
    <property type="entry name" value="FAD/NAD(P)-binding domain"/>
    <property type="match status" value="1"/>
</dbReference>
<keyword evidence="4" id="KW-0274">FAD</keyword>
<protein>
    <submittedName>
        <fullName evidence="8">Choline dehydrogenase-like flavoprotein</fullName>
    </submittedName>
</protein>
<evidence type="ECO:0000256" key="3">
    <source>
        <dbReference type="ARBA" id="ARBA00022630"/>
    </source>
</evidence>
<keyword evidence="9" id="KW-1185">Reference proteome</keyword>
<evidence type="ECO:0000256" key="2">
    <source>
        <dbReference type="ARBA" id="ARBA00010790"/>
    </source>
</evidence>